<keyword evidence="2" id="KW-1185">Reference proteome</keyword>
<evidence type="ECO:0000313" key="1">
    <source>
        <dbReference type="EMBL" id="AXA85358.1"/>
    </source>
</evidence>
<dbReference type="KEGG" id="lue:DCD74_12375"/>
<dbReference type="Proteomes" id="UP000251842">
    <property type="component" value="Chromosome"/>
</dbReference>
<organism evidence="1 2">
    <name type="scientific">Solilutibacter oculi</name>
    <dbReference type="NCBI Taxonomy" id="2698682"/>
    <lineage>
        <taxon>Bacteria</taxon>
        <taxon>Pseudomonadati</taxon>
        <taxon>Pseudomonadota</taxon>
        <taxon>Gammaproteobacteria</taxon>
        <taxon>Lysobacterales</taxon>
        <taxon>Lysobacteraceae</taxon>
        <taxon>Solilutibacter</taxon>
    </lineage>
</organism>
<dbReference type="AlphaFoldDB" id="A0A344J8J8"/>
<name>A0A344J8J8_9GAMM</name>
<gene>
    <name evidence="1" type="ORF">DCD74_12375</name>
</gene>
<dbReference type="OrthoDB" id="5939551at2"/>
<reference evidence="2" key="1">
    <citation type="submission" date="2018-05" db="EMBL/GenBank/DDBJ databases">
        <title>Luteimonas pekinense sp. nov., isolated from human Meibomian gland secretions, Beijing, China.</title>
        <authorList>
            <person name="Wen T."/>
            <person name="Bai H."/>
            <person name="Lv H."/>
        </authorList>
    </citation>
    <scope>NUCLEOTIDE SEQUENCE [LARGE SCALE GENOMIC DNA]</scope>
    <source>
        <strain evidence="2">83-4</strain>
    </source>
</reference>
<sequence length="380" mass="42437">MGQHFNPPHENAPKEFVEGFQRWARQAKPDWLLKNEEKAHLIEDLGRTGREIKVQGGRDIDAVTRSRLETYLRTDTGTRWVHERDVAQVGKVLKNAIEPLEATTLYQGASEDDRVRLIAVFAKVYNQNEHLGARLIARAERGDFNSLQQVNNGIDALLRTRNGKKDYIEQGRDAALRGAEAFISLHRLDSSNSLQSTFSNVLAEPLADPTTLSGERSQHYRTIRNLFLDTSRVPKAIRQHHQEKPGAAQSHAAIDEIPLSPDHQRALQAASALPGYDPEQQRNIGTALYAQHLANNPNGRRIDATVLGEPLPDGRQFLFARHSPWGEAGPHFTTGIELGEASRIPAQQSLAAAEALHPQPLVHQPHTQQREAQAVQMHQV</sequence>
<dbReference type="EMBL" id="CP029556">
    <property type="protein sequence ID" value="AXA85358.1"/>
    <property type="molecule type" value="Genomic_DNA"/>
</dbReference>
<protein>
    <submittedName>
        <fullName evidence="1">Uncharacterized protein</fullName>
    </submittedName>
</protein>
<evidence type="ECO:0000313" key="2">
    <source>
        <dbReference type="Proteomes" id="UP000251842"/>
    </source>
</evidence>
<proteinExistence type="predicted"/>
<accession>A0A344J8J8</accession>